<name>A0A1R1XJG6_9FUNG</name>
<reference evidence="1 2" key="1">
    <citation type="submission" date="2017-01" db="EMBL/GenBank/DDBJ databases">
        <authorList>
            <person name="Mah S.A."/>
            <person name="Swanson W.J."/>
            <person name="Moy G.W."/>
            <person name="Vacquier V.D."/>
        </authorList>
    </citation>
    <scope>NUCLEOTIDE SEQUENCE [LARGE SCALE GENOMIC DNA]</scope>
    <source>
        <strain evidence="1 2">GSMNP</strain>
    </source>
</reference>
<evidence type="ECO:0000313" key="1">
    <source>
        <dbReference type="EMBL" id="OMJ14756.1"/>
    </source>
</evidence>
<evidence type="ECO:0000313" key="2">
    <source>
        <dbReference type="Proteomes" id="UP000187283"/>
    </source>
</evidence>
<keyword evidence="2" id="KW-1185">Reference proteome</keyword>
<organism evidence="1 2">
    <name type="scientific">Smittium culicis</name>
    <dbReference type="NCBI Taxonomy" id="133412"/>
    <lineage>
        <taxon>Eukaryota</taxon>
        <taxon>Fungi</taxon>
        <taxon>Fungi incertae sedis</taxon>
        <taxon>Zoopagomycota</taxon>
        <taxon>Kickxellomycotina</taxon>
        <taxon>Harpellomycetes</taxon>
        <taxon>Harpellales</taxon>
        <taxon>Legeriomycetaceae</taxon>
        <taxon>Smittium</taxon>
    </lineage>
</organism>
<gene>
    <name evidence="1" type="ORF">AYI70_g7691</name>
</gene>
<dbReference type="Proteomes" id="UP000187283">
    <property type="component" value="Unassembled WGS sequence"/>
</dbReference>
<dbReference type="AlphaFoldDB" id="A0A1R1XJG6"/>
<sequence>MFKMYQENLINSISEFKEQVIIFRTENSETQKAHKKKTVEKRYGLQDYGATGKSSEIHRRVRGFAFQYRRIKNPVKISPKIPYMYSYYVQVCDPRQSYHPRQYKLKIPKEA</sequence>
<protein>
    <submittedName>
        <fullName evidence="1">Uncharacterized protein</fullName>
    </submittedName>
</protein>
<dbReference type="EMBL" id="LSSN01002918">
    <property type="protein sequence ID" value="OMJ14756.1"/>
    <property type="molecule type" value="Genomic_DNA"/>
</dbReference>
<proteinExistence type="predicted"/>
<accession>A0A1R1XJG6</accession>
<comment type="caution">
    <text evidence="1">The sequence shown here is derived from an EMBL/GenBank/DDBJ whole genome shotgun (WGS) entry which is preliminary data.</text>
</comment>